<evidence type="ECO:0000256" key="3">
    <source>
        <dbReference type="ARBA" id="ARBA00023015"/>
    </source>
</evidence>
<evidence type="ECO:0000313" key="7">
    <source>
        <dbReference type="EMBL" id="QDU79109.1"/>
    </source>
</evidence>
<dbReference type="Pfam" id="PF00158">
    <property type="entry name" value="Sigma54_activat"/>
    <property type="match status" value="1"/>
</dbReference>
<dbReference type="PROSITE" id="PS50045">
    <property type="entry name" value="SIGMA54_INTERACT_4"/>
    <property type="match status" value="1"/>
</dbReference>
<dbReference type="Gene3D" id="1.10.8.60">
    <property type="match status" value="1"/>
</dbReference>
<dbReference type="KEGG" id="plon:Pla110_08140"/>
<dbReference type="InterPro" id="IPR002078">
    <property type="entry name" value="Sigma_54_int"/>
</dbReference>
<gene>
    <name evidence="7" type="primary">dctD</name>
    <name evidence="7" type="ORF">Pla110_08140</name>
</gene>
<dbReference type="Pfam" id="PF25601">
    <property type="entry name" value="AAA_lid_14"/>
    <property type="match status" value="1"/>
</dbReference>
<dbReference type="GO" id="GO:0005524">
    <property type="term" value="F:ATP binding"/>
    <property type="evidence" value="ECO:0007669"/>
    <property type="project" value="UniProtKB-KW"/>
</dbReference>
<name>A0A518CIP6_9PLAN</name>
<dbReference type="RefSeq" id="WP_144993452.1">
    <property type="nucleotide sequence ID" value="NZ_CP036281.1"/>
</dbReference>
<keyword evidence="4" id="KW-0804">Transcription</keyword>
<evidence type="ECO:0000256" key="4">
    <source>
        <dbReference type="ARBA" id="ARBA00023163"/>
    </source>
</evidence>
<dbReference type="GO" id="GO:0006355">
    <property type="term" value="P:regulation of DNA-templated transcription"/>
    <property type="evidence" value="ECO:0007669"/>
    <property type="project" value="InterPro"/>
</dbReference>
<dbReference type="SUPFAM" id="SSF52172">
    <property type="entry name" value="CheY-like"/>
    <property type="match status" value="1"/>
</dbReference>
<dbReference type="Pfam" id="PF02954">
    <property type="entry name" value="HTH_8"/>
    <property type="match status" value="1"/>
</dbReference>
<sequence>MHSHSFSTNNSIAPQVLIYATEGTTRHRRCEQLQRAGFLLQQAESFAAVKESLLESDVAVCLVEAVDGNRAIVEFYSFIQEQQLHTQLVCMIPESESVSRMTIPAARYDILESNTPVDRLRSVLFAATERHRLSSENRKLQQQLVTQCFAPLVCISPAMQQLQSSLEVQAKQELPFCLVGEQGTDFVRMARCVHSLSSRGVNRFQVFHVGHHTLEQMETELFSNAPESRIQLASGGSLLLDQVEAMPLTMQPALVRLIERTQRHDEQLGMTTTPLPRLILSLSETIETAFQSERIIPELYALLGGCQISVPPLRQRREDLTCLAENILEEIALQEGLPIQALDSSALHLIQTQFWLGNEAELRSILYKACSLNPGHMLTSELLRAWIGTDSNSAEQAGLTLKEMERKLIETTFTRFGGNREKTAQALQIGLRTLSGKLREYGYPPRGGPGSNIKTEVSSELRRAA</sequence>
<dbReference type="GO" id="GO:0043565">
    <property type="term" value="F:sequence-specific DNA binding"/>
    <property type="evidence" value="ECO:0007669"/>
    <property type="project" value="InterPro"/>
</dbReference>
<dbReference type="InterPro" id="IPR009057">
    <property type="entry name" value="Homeodomain-like_sf"/>
</dbReference>
<evidence type="ECO:0000313" key="8">
    <source>
        <dbReference type="Proteomes" id="UP000317178"/>
    </source>
</evidence>
<dbReference type="EMBL" id="CP036281">
    <property type="protein sequence ID" value="QDU79109.1"/>
    <property type="molecule type" value="Genomic_DNA"/>
</dbReference>
<evidence type="ECO:0000259" key="6">
    <source>
        <dbReference type="PROSITE" id="PS50045"/>
    </source>
</evidence>
<dbReference type="AlphaFoldDB" id="A0A518CIP6"/>
<feature type="domain" description="Sigma-54 factor interaction" evidence="6">
    <location>
        <begin position="152"/>
        <end position="371"/>
    </location>
</feature>
<dbReference type="OrthoDB" id="208265at2"/>
<dbReference type="PANTHER" id="PTHR32071">
    <property type="entry name" value="TRANSCRIPTIONAL REGULATORY PROTEIN"/>
    <property type="match status" value="1"/>
</dbReference>
<keyword evidence="8" id="KW-1185">Reference proteome</keyword>
<dbReference type="Gene3D" id="1.10.10.60">
    <property type="entry name" value="Homeodomain-like"/>
    <property type="match status" value="1"/>
</dbReference>
<feature type="region of interest" description="Disordered" evidence="5">
    <location>
        <begin position="442"/>
        <end position="465"/>
    </location>
</feature>
<keyword evidence="3" id="KW-0805">Transcription regulation</keyword>
<protein>
    <submittedName>
        <fullName evidence="7">C4-dicarboxylate transport transcriptional regulatory protein DctD</fullName>
    </submittedName>
</protein>
<keyword evidence="1" id="KW-0547">Nucleotide-binding</keyword>
<reference evidence="7 8" key="1">
    <citation type="submission" date="2019-02" db="EMBL/GenBank/DDBJ databases">
        <title>Deep-cultivation of Planctomycetes and their phenomic and genomic characterization uncovers novel biology.</title>
        <authorList>
            <person name="Wiegand S."/>
            <person name="Jogler M."/>
            <person name="Boedeker C."/>
            <person name="Pinto D."/>
            <person name="Vollmers J."/>
            <person name="Rivas-Marin E."/>
            <person name="Kohn T."/>
            <person name="Peeters S.H."/>
            <person name="Heuer A."/>
            <person name="Rast P."/>
            <person name="Oberbeckmann S."/>
            <person name="Bunk B."/>
            <person name="Jeske O."/>
            <person name="Meyerdierks A."/>
            <person name="Storesund J.E."/>
            <person name="Kallscheuer N."/>
            <person name="Luecker S."/>
            <person name="Lage O.M."/>
            <person name="Pohl T."/>
            <person name="Merkel B.J."/>
            <person name="Hornburger P."/>
            <person name="Mueller R.-W."/>
            <person name="Bruemmer F."/>
            <person name="Labrenz M."/>
            <person name="Spormann A.M."/>
            <person name="Op den Camp H."/>
            <person name="Overmann J."/>
            <person name="Amann R."/>
            <person name="Jetten M.S.M."/>
            <person name="Mascher T."/>
            <person name="Medema M.H."/>
            <person name="Devos D.P."/>
            <person name="Kaster A.-K."/>
            <person name="Ovreas L."/>
            <person name="Rohde M."/>
            <person name="Galperin M.Y."/>
            <person name="Jogler C."/>
        </authorList>
    </citation>
    <scope>NUCLEOTIDE SEQUENCE [LARGE SCALE GENOMIC DNA]</scope>
    <source>
        <strain evidence="7 8">Pla110</strain>
    </source>
</reference>
<evidence type="ECO:0000256" key="2">
    <source>
        <dbReference type="ARBA" id="ARBA00022840"/>
    </source>
</evidence>
<dbReference type="Gene3D" id="3.40.50.300">
    <property type="entry name" value="P-loop containing nucleotide triphosphate hydrolases"/>
    <property type="match status" value="1"/>
</dbReference>
<keyword evidence="2" id="KW-0067">ATP-binding</keyword>
<dbReference type="Proteomes" id="UP000317178">
    <property type="component" value="Chromosome"/>
</dbReference>
<organism evidence="7 8">
    <name type="scientific">Polystyrenella longa</name>
    <dbReference type="NCBI Taxonomy" id="2528007"/>
    <lineage>
        <taxon>Bacteria</taxon>
        <taxon>Pseudomonadati</taxon>
        <taxon>Planctomycetota</taxon>
        <taxon>Planctomycetia</taxon>
        <taxon>Planctomycetales</taxon>
        <taxon>Planctomycetaceae</taxon>
        <taxon>Polystyrenella</taxon>
    </lineage>
</organism>
<dbReference type="SUPFAM" id="SSF52540">
    <property type="entry name" value="P-loop containing nucleoside triphosphate hydrolases"/>
    <property type="match status" value="1"/>
</dbReference>
<dbReference type="InterPro" id="IPR027417">
    <property type="entry name" value="P-loop_NTPase"/>
</dbReference>
<evidence type="ECO:0000256" key="5">
    <source>
        <dbReference type="SAM" id="MobiDB-lite"/>
    </source>
</evidence>
<evidence type="ECO:0000256" key="1">
    <source>
        <dbReference type="ARBA" id="ARBA00022741"/>
    </source>
</evidence>
<dbReference type="InterPro" id="IPR058031">
    <property type="entry name" value="AAA_lid_NorR"/>
</dbReference>
<accession>A0A518CIP6</accession>
<proteinExistence type="predicted"/>
<dbReference type="InterPro" id="IPR011006">
    <property type="entry name" value="CheY-like_superfamily"/>
</dbReference>
<dbReference type="InterPro" id="IPR002197">
    <property type="entry name" value="HTH_Fis"/>
</dbReference>
<dbReference type="SUPFAM" id="SSF46689">
    <property type="entry name" value="Homeodomain-like"/>
    <property type="match status" value="1"/>
</dbReference>